<keyword evidence="1" id="KW-0472">Membrane</keyword>
<sequence length="50" mass="5970">MFLGKESHFIYTIICLVYLLLCINVIQGFVYSKIQVHENMRFPFLLKCRS</sequence>
<reference evidence="2" key="2">
    <citation type="submission" date="2020-10" db="EMBL/GenBank/DDBJ databases">
        <authorList>
            <person name="Cooper E.A."/>
            <person name="Brenton Z.W."/>
            <person name="Flinn B.S."/>
            <person name="Jenkins J."/>
            <person name="Shu S."/>
            <person name="Flowers D."/>
            <person name="Luo F."/>
            <person name="Wang Y."/>
            <person name="Xia P."/>
            <person name="Barry K."/>
            <person name="Daum C."/>
            <person name="Lipzen A."/>
            <person name="Yoshinaga Y."/>
            <person name="Schmutz J."/>
            <person name="Saski C."/>
            <person name="Vermerris W."/>
            <person name="Kresovich S."/>
        </authorList>
    </citation>
    <scope>NUCLEOTIDE SEQUENCE</scope>
</reference>
<evidence type="ECO:0000313" key="2">
    <source>
        <dbReference type="EMBL" id="KAG0540332.1"/>
    </source>
</evidence>
<dbReference type="EMBL" id="CM027682">
    <property type="protein sequence ID" value="KAG0540332.1"/>
    <property type="molecule type" value="Genomic_DNA"/>
</dbReference>
<evidence type="ECO:0000256" key="1">
    <source>
        <dbReference type="SAM" id="Phobius"/>
    </source>
</evidence>
<keyword evidence="1" id="KW-0812">Transmembrane</keyword>
<evidence type="ECO:0000313" key="3">
    <source>
        <dbReference type="Proteomes" id="UP000807115"/>
    </source>
</evidence>
<reference evidence="2" key="1">
    <citation type="journal article" date="2019" name="BMC Genomics">
        <title>A new reference genome for Sorghum bicolor reveals high levels of sequence similarity between sweet and grain genotypes: implications for the genetics of sugar metabolism.</title>
        <authorList>
            <person name="Cooper E.A."/>
            <person name="Brenton Z.W."/>
            <person name="Flinn B.S."/>
            <person name="Jenkins J."/>
            <person name="Shu S."/>
            <person name="Flowers D."/>
            <person name="Luo F."/>
            <person name="Wang Y."/>
            <person name="Xia P."/>
            <person name="Barry K."/>
            <person name="Daum C."/>
            <person name="Lipzen A."/>
            <person name="Yoshinaga Y."/>
            <person name="Schmutz J."/>
            <person name="Saski C."/>
            <person name="Vermerris W."/>
            <person name="Kresovich S."/>
        </authorList>
    </citation>
    <scope>NUCLEOTIDE SEQUENCE</scope>
</reference>
<keyword evidence="1" id="KW-1133">Transmembrane helix</keyword>
<accession>A0A921RHR4</accession>
<protein>
    <submittedName>
        <fullName evidence="2">Uncharacterized protein</fullName>
    </submittedName>
</protein>
<dbReference type="AlphaFoldDB" id="A0A921RHR4"/>
<name>A0A921RHR4_SORBI</name>
<gene>
    <name evidence="2" type="ORF">BDA96_03G399600</name>
</gene>
<proteinExistence type="predicted"/>
<organism evidence="2 3">
    <name type="scientific">Sorghum bicolor</name>
    <name type="common">Sorghum</name>
    <name type="synonym">Sorghum vulgare</name>
    <dbReference type="NCBI Taxonomy" id="4558"/>
    <lineage>
        <taxon>Eukaryota</taxon>
        <taxon>Viridiplantae</taxon>
        <taxon>Streptophyta</taxon>
        <taxon>Embryophyta</taxon>
        <taxon>Tracheophyta</taxon>
        <taxon>Spermatophyta</taxon>
        <taxon>Magnoliopsida</taxon>
        <taxon>Liliopsida</taxon>
        <taxon>Poales</taxon>
        <taxon>Poaceae</taxon>
        <taxon>PACMAD clade</taxon>
        <taxon>Panicoideae</taxon>
        <taxon>Andropogonodae</taxon>
        <taxon>Andropogoneae</taxon>
        <taxon>Sorghinae</taxon>
        <taxon>Sorghum</taxon>
    </lineage>
</organism>
<comment type="caution">
    <text evidence="2">The sequence shown here is derived from an EMBL/GenBank/DDBJ whole genome shotgun (WGS) entry which is preliminary data.</text>
</comment>
<feature type="transmembrane region" description="Helical" evidence="1">
    <location>
        <begin position="9"/>
        <end position="31"/>
    </location>
</feature>
<dbReference type="Proteomes" id="UP000807115">
    <property type="component" value="Chromosome 3"/>
</dbReference>